<organism evidence="2 3">
    <name type="scientific">Candidatus Ornithomonoglobus intestinigallinarum</name>
    <dbReference type="NCBI Taxonomy" id="2840894"/>
    <lineage>
        <taxon>Bacteria</taxon>
        <taxon>Bacillati</taxon>
        <taxon>Bacillota</taxon>
        <taxon>Clostridia</taxon>
        <taxon>Candidatus Ornithomonoglobus</taxon>
    </lineage>
</organism>
<dbReference type="CDD" id="cd03768">
    <property type="entry name" value="SR_ResInv"/>
    <property type="match status" value="1"/>
</dbReference>
<evidence type="ECO:0000313" key="3">
    <source>
        <dbReference type="Proteomes" id="UP000824165"/>
    </source>
</evidence>
<dbReference type="GO" id="GO:0003677">
    <property type="term" value="F:DNA binding"/>
    <property type="evidence" value="ECO:0007669"/>
    <property type="project" value="InterPro"/>
</dbReference>
<dbReference type="Proteomes" id="UP000824165">
    <property type="component" value="Unassembled WGS sequence"/>
</dbReference>
<dbReference type="SMART" id="SM00857">
    <property type="entry name" value="Resolvase"/>
    <property type="match status" value="1"/>
</dbReference>
<reference evidence="2" key="1">
    <citation type="submission" date="2020-10" db="EMBL/GenBank/DDBJ databases">
        <authorList>
            <person name="Gilroy R."/>
        </authorList>
    </citation>
    <scope>NUCLEOTIDE SEQUENCE</scope>
    <source>
        <strain evidence="2">CHK181-108</strain>
    </source>
</reference>
<dbReference type="InterPro" id="IPR036162">
    <property type="entry name" value="Resolvase-like_N_sf"/>
</dbReference>
<accession>A0A9D1H1H1</accession>
<protein>
    <submittedName>
        <fullName evidence="2">Recombinase family protein</fullName>
    </submittedName>
</protein>
<dbReference type="Pfam" id="PF00239">
    <property type="entry name" value="Resolvase"/>
    <property type="match status" value="1"/>
</dbReference>
<gene>
    <name evidence="2" type="ORF">IAA60_00465</name>
</gene>
<proteinExistence type="predicted"/>
<reference evidence="2" key="2">
    <citation type="journal article" date="2021" name="PeerJ">
        <title>Extensive microbial diversity within the chicken gut microbiome revealed by metagenomics and culture.</title>
        <authorList>
            <person name="Gilroy R."/>
            <person name="Ravi A."/>
            <person name="Getino M."/>
            <person name="Pursley I."/>
            <person name="Horton D.L."/>
            <person name="Alikhan N.F."/>
            <person name="Baker D."/>
            <person name="Gharbi K."/>
            <person name="Hall N."/>
            <person name="Watson M."/>
            <person name="Adriaenssens E.M."/>
            <person name="Foster-Nyarko E."/>
            <person name="Jarju S."/>
            <person name="Secka A."/>
            <person name="Antonio M."/>
            <person name="Oren A."/>
            <person name="Chaudhuri R.R."/>
            <person name="La Ragione R."/>
            <person name="Hildebrand F."/>
            <person name="Pallen M.J."/>
        </authorList>
    </citation>
    <scope>NUCLEOTIDE SEQUENCE</scope>
    <source>
        <strain evidence="2">CHK181-108</strain>
    </source>
</reference>
<dbReference type="AlphaFoldDB" id="A0A9D1H1H1"/>
<sequence length="231" mass="26564">MAVQYGYCRISTRSQNIDRQVRNIRSLYPNALIVKETYTGTKFQGRRELDKILSKVNTGDTIIFDSVSRMSRNTEEGTSLYMQLYDKGVNLVFLKEPQINTDTYKSALADKIQLTGNDVDEILIGINNYFKKLAAKQIQLAFEQSEKEVTDLHQRTKEGIETARLNGKRIGNTKGIRLVTKKELSNKKIIFEHSCDFGGTLKDIEIIKLTGLSRNTYYKYKRELKIENKCV</sequence>
<dbReference type="PANTHER" id="PTHR30461:SF19">
    <property type="entry name" value="SITE-SPECIFIC RECOMBINASE RESOLVASE FAMILY"/>
    <property type="match status" value="1"/>
</dbReference>
<dbReference type="GO" id="GO:0000150">
    <property type="term" value="F:DNA strand exchange activity"/>
    <property type="evidence" value="ECO:0007669"/>
    <property type="project" value="InterPro"/>
</dbReference>
<evidence type="ECO:0000259" key="1">
    <source>
        <dbReference type="PROSITE" id="PS51736"/>
    </source>
</evidence>
<comment type="caution">
    <text evidence="2">The sequence shown here is derived from an EMBL/GenBank/DDBJ whole genome shotgun (WGS) entry which is preliminary data.</text>
</comment>
<dbReference type="PROSITE" id="PS51736">
    <property type="entry name" value="RECOMBINASES_3"/>
    <property type="match status" value="1"/>
</dbReference>
<dbReference type="PANTHER" id="PTHR30461">
    <property type="entry name" value="DNA-INVERTASE FROM LAMBDOID PROPHAGE"/>
    <property type="match status" value="1"/>
</dbReference>
<name>A0A9D1H1H1_9FIRM</name>
<dbReference type="EMBL" id="DVLU01000004">
    <property type="protein sequence ID" value="HIT84356.1"/>
    <property type="molecule type" value="Genomic_DNA"/>
</dbReference>
<dbReference type="InterPro" id="IPR006119">
    <property type="entry name" value="Resolv_N"/>
</dbReference>
<dbReference type="Gene3D" id="3.40.50.1390">
    <property type="entry name" value="Resolvase, N-terminal catalytic domain"/>
    <property type="match status" value="1"/>
</dbReference>
<dbReference type="InterPro" id="IPR050639">
    <property type="entry name" value="SSR_resolvase"/>
</dbReference>
<dbReference type="SUPFAM" id="SSF53041">
    <property type="entry name" value="Resolvase-like"/>
    <property type="match status" value="1"/>
</dbReference>
<evidence type="ECO:0000313" key="2">
    <source>
        <dbReference type="EMBL" id="HIT84356.1"/>
    </source>
</evidence>
<feature type="domain" description="Resolvase/invertase-type recombinase catalytic" evidence="1">
    <location>
        <begin position="3"/>
        <end position="167"/>
    </location>
</feature>